<dbReference type="InterPro" id="IPR036249">
    <property type="entry name" value="Thioredoxin-like_sf"/>
</dbReference>
<name>A0A1F5NRU3_9BACT</name>
<dbReference type="InterPro" id="IPR013766">
    <property type="entry name" value="Thioredoxin_domain"/>
</dbReference>
<dbReference type="Proteomes" id="UP000176233">
    <property type="component" value="Unassembled WGS sequence"/>
</dbReference>
<keyword evidence="2" id="KW-0472">Membrane</keyword>
<reference evidence="4 5" key="1">
    <citation type="journal article" date="2016" name="Nat. Commun.">
        <title>Thousands of microbial genomes shed light on interconnected biogeochemical processes in an aquifer system.</title>
        <authorList>
            <person name="Anantharaman K."/>
            <person name="Brown C.T."/>
            <person name="Hug L.A."/>
            <person name="Sharon I."/>
            <person name="Castelle C.J."/>
            <person name="Probst A.J."/>
            <person name="Thomas B.C."/>
            <person name="Singh A."/>
            <person name="Wilkins M.J."/>
            <person name="Karaoz U."/>
            <person name="Brodie E.L."/>
            <person name="Williams K.H."/>
            <person name="Hubbard S.S."/>
            <person name="Banfield J.F."/>
        </authorList>
    </citation>
    <scope>NUCLEOTIDE SEQUENCE [LARGE SCALE GENOMIC DNA]</scope>
</reference>
<comment type="similarity">
    <text evidence="1">Belongs to the thioredoxin family. DsbA subfamily.</text>
</comment>
<evidence type="ECO:0000259" key="3">
    <source>
        <dbReference type="PROSITE" id="PS51352"/>
    </source>
</evidence>
<organism evidence="4 5">
    <name type="scientific">Candidatus Doudnabacteria bacterium RIFCSPHIGHO2_01_FULL_45_18</name>
    <dbReference type="NCBI Taxonomy" id="1817823"/>
    <lineage>
        <taxon>Bacteria</taxon>
        <taxon>Candidatus Doudnaibacteriota</taxon>
    </lineage>
</organism>
<dbReference type="SUPFAM" id="SSF52833">
    <property type="entry name" value="Thioredoxin-like"/>
    <property type="match status" value="1"/>
</dbReference>
<evidence type="ECO:0000313" key="5">
    <source>
        <dbReference type="Proteomes" id="UP000176233"/>
    </source>
</evidence>
<protein>
    <recommendedName>
        <fullName evidence="3">Thioredoxin domain-containing protein</fullName>
    </recommendedName>
</protein>
<dbReference type="PANTHER" id="PTHR13887:SF56">
    <property type="entry name" value="THIOREDOXIN-LIKE REDUCTASE RV2466C"/>
    <property type="match status" value="1"/>
</dbReference>
<dbReference type="AlphaFoldDB" id="A0A1F5NRU3"/>
<feature type="transmembrane region" description="Helical" evidence="2">
    <location>
        <begin position="6"/>
        <end position="23"/>
    </location>
</feature>
<dbReference type="Pfam" id="PF13462">
    <property type="entry name" value="Thioredoxin_4"/>
    <property type="match status" value="1"/>
</dbReference>
<comment type="caution">
    <text evidence="4">The sequence shown here is derived from an EMBL/GenBank/DDBJ whole genome shotgun (WGS) entry which is preliminary data.</text>
</comment>
<dbReference type="InterPro" id="IPR012336">
    <property type="entry name" value="Thioredoxin-like_fold"/>
</dbReference>
<evidence type="ECO:0000256" key="1">
    <source>
        <dbReference type="ARBA" id="ARBA00005791"/>
    </source>
</evidence>
<dbReference type="Gene3D" id="3.40.30.10">
    <property type="entry name" value="Glutaredoxin"/>
    <property type="match status" value="1"/>
</dbReference>
<dbReference type="PANTHER" id="PTHR13887">
    <property type="entry name" value="GLUTATHIONE S-TRANSFERASE KAPPA"/>
    <property type="match status" value="1"/>
</dbReference>
<gene>
    <name evidence="4" type="ORF">A2660_01895</name>
</gene>
<feature type="domain" description="Thioredoxin" evidence="3">
    <location>
        <begin position="23"/>
        <end position="217"/>
    </location>
</feature>
<keyword evidence="2" id="KW-0812">Transmembrane</keyword>
<dbReference type="EMBL" id="MFEJ01000014">
    <property type="protein sequence ID" value="OGE80389.1"/>
    <property type="molecule type" value="Genomic_DNA"/>
</dbReference>
<dbReference type="PROSITE" id="PS51352">
    <property type="entry name" value="THIOREDOXIN_2"/>
    <property type="match status" value="1"/>
</dbReference>
<sequence>MNKQPLVLFGIVVAVLALGVILFKTSDKPLEQVLSGSNIVGEQLVVRDQSHRIGNPEAKVTLVEFADFQCPACGAAYPQLKQIKEQYQDNLNFTFVYRNFPLIPNHKNAMIAASAAEAAGLQGKFWEMHDLLFENQTVWSSDINPTDTYVSFAAQVGLNTEQFKSDLSSQGIVDIVTQDLRDAEVLGLNSTPTFFLNGEKIKGLPSDLKGLIDQAMAN</sequence>
<proteinExistence type="inferred from homology"/>
<keyword evidence="2" id="KW-1133">Transmembrane helix</keyword>
<evidence type="ECO:0000313" key="4">
    <source>
        <dbReference type="EMBL" id="OGE80389.1"/>
    </source>
</evidence>
<accession>A0A1F5NRU3</accession>
<evidence type="ECO:0000256" key="2">
    <source>
        <dbReference type="SAM" id="Phobius"/>
    </source>
</evidence>